<feature type="region of interest" description="Disordered" evidence="1">
    <location>
        <begin position="18"/>
        <end position="86"/>
    </location>
</feature>
<dbReference type="EnsemblPlants" id="OPUNC02G31870.1">
    <property type="protein sequence ID" value="OPUNC02G31870.1"/>
    <property type="gene ID" value="OPUNC02G31870"/>
</dbReference>
<keyword evidence="3" id="KW-1185">Reference proteome</keyword>
<reference evidence="2" key="1">
    <citation type="submission" date="2015-04" db="UniProtKB">
        <authorList>
            <consortium name="EnsemblPlants"/>
        </authorList>
    </citation>
    <scope>IDENTIFICATION</scope>
</reference>
<proteinExistence type="predicted"/>
<sequence>MPRLRADVNPRLQIDVSAPAPISTSSLASGVSSASPAPSPVSTPAPISASSPASGVSSSPPNLHHHVILPPSVSAPTEMPTTHRRDYSADSMLALVQISNPFQSGMDPNGSANEECIHSLSRYS</sequence>
<evidence type="ECO:0000256" key="1">
    <source>
        <dbReference type="SAM" id="MobiDB-lite"/>
    </source>
</evidence>
<evidence type="ECO:0000313" key="2">
    <source>
        <dbReference type="EnsemblPlants" id="OPUNC02G31870.1"/>
    </source>
</evidence>
<dbReference type="EnsemblPlants" id="OPUNC02G31870.2">
    <property type="protein sequence ID" value="OPUNC02G31870.2"/>
    <property type="gene ID" value="OPUNC02G31870"/>
</dbReference>
<dbReference type="Gramene" id="OPUNC02G31870.2">
    <property type="protein sequence ID" value="OPUNC02G31870.2"/>
    <property type="gene ID" value="OPUNC02G31870"/>
</dbReference>
<evidence type="ECO:0000313" key="3">
    <source>
        <dbReference type="Proteomes" id="UP000026962"/>
    </source>
</evidence>
<name>A0A0E0K5V6_ORYPU</name>
<dbReference type="HOGENOM" id="CLU_2007656_0_0_1"/>
<organism evidence="2">
    <name type="scientific">Oryza punctata</name>
    <name type="common">Red rice</name>
    <dbReference type="NCBI Taxonomy" id="4537"/>
    <lineage>
        <taxon>Eukaryota</taxon>
        <taxon>Viridiplantae</taxon>
        <taxon>Streptophyta</taxon>
        <taxon>Embryophyta</taxon>
        <taxon>Tracheophyta</taxon>
        <taxon>Spermatophyta</taxon>
        <taxon>Magnoliopsida</taxon>
        <taxon>Liliopsida</taxon>
        <taxon>Poales</taxon>
        <taxon>Poaceae</taxon>
        <taxon>BOP clade</taxon>
        <taxon>Oryzoideae</taxon>
        <taxon>Oryzeae</taxon>
        <taxon>Oryzinae</taxon>
        <taxon>Oryza</taxon>
    </lineage>
</organism>
<feature type="compositionally biased region" description="Low complexity" evidence="1">
    <location>
        <begin position="44"/>
        <end position="61"/>
    </location>
</feature>
<protein>
    <submittedName>
        <fullName evidence="2">Uncharacterized protein</fullName>
    </submittedName>
</protein>
<accession>A0A0E0K5V6</accession>
<feature type="compositionally biased region" description="Low complexity" evidence="1">
    <location>
        <begin position="22"/>
        <end position="36"/>
    </location>
</feature>
<reference evidence="2" key="2">
    <citation type="submission" date="2018-05" db="EMBL/GenBank/DDBJ databases">
        <title>OpunRS2 (Oryza punctata Reference Sequence Version 2).</title>
        <authorList>
            <person name="Zhang J."/>
            <person name="Kudrna D."/>
            <person name="Lee S."/>
            <person name="Talag J."/>
            <person name="Welchert J."/>
            <person name="Wing R.A."/>
        </authorList>
    </citation>
    <scope>NUCLEOTIDE SEQUENCE [LARGE SCALE GENOMIC DNA]</scope>
</reference>
<dbReference type="Gramene" id="OPUNC02G31870.1">
    <property type="protein sequence ID" value="OPUNC02G31870.1"/>
    <property type="gene ID" value="OPUNC02G31870"/>
</dbReference>
<dbReference type="Proteomes" id="UP000026962">
    <property type="component" value="Chromosome 2"/>
</dbReference>
<dbReference type="AlphaFoldDB" id="A0A0E0K5V6"/>